<evidence type="ECO:0000256" key="2">
    <source>
        <dbReference type="SAM" id="Phobius"/>
    </source>
</evidence>
<evidence type="ECO:0000313" key="4">
    <source>
        <dbReference type="EMBL" id="KAK4029996.1"/>
    </source>
</evidence>
<feature type="transmembrane region" description="Helical" evidence="2">
    <location>
        <begin position="3135"/>
        <end position="3154"/>
    </location>
</feature>
<evidence type="ECO:0000256" key="1">
    <source>
        <dbReference type="SAM" id="MobiDB-lite"/>
    </source>
</evidence>
<keyword evidence="5" id="KW-1185">Reference proteome</keyword>
<comment type="caution">
    <text evidence="4">The sequence shown here is derived from an EMBL/GenBank/DDBJ whole genome shotgun (WGS) entry which is preliminary data.</text>
</comment>
<evidence type="ECO:0000313" key="5">
    <source>
        <dbReference type="Proteomes" id="UP001234178"/>
    </source>
</evidence>
<dbReference type="PANTHER" id="PTHR32305">
    <property type="match status" value="1"/>
</dbReference>
<dbReference type="InterPro" id="IPR028994">
    <property type="entry name" value="Integrin_alpha_N"/>
</dbReference>
<dbReference type="InterPro" id="IPR050708">
    <property type="entry name" value="T6SS_VgrG/RHS"/>
</dbReference>
<dbReference type="SUPFAM" id="SSF69318">
    <property type="entry name" value="Integrin alpha N-terminal domain"/>
    <property type="match status" value="1"/>
</dbReference>
<gene>
    <name evidence="4" type="ORF">OUZ56_022954</name>
</gene>
<dbReference type="Gene3D" id="2.180.10.10">
    <property type="entry name" value="RHS repeat-associated core"/>
    <property type="match status" value="2"/>
</dbReference>
<dbReference type="InterPro" id="IPR022385">
    <property type="entry name" value="Rhs_assc_core"/>
</dbReference>
<dbReference type="EMBL" id="JAOYFB010000039">
    <property type="protein sequence ID" value="KAK4029996.1"/>
    <property type="molecule type" value="Genomic_DNA"/>
</dbReference>
<protein>
    <recommendedName>
        <fullName evidence="3">Tox-SGS domain-containing protein</fullName>
    </recommendedName>
</protein>
<name>A0ABR0AXZ0_9CRUS</name>
<reference evidence="4 5" key="1">
    <citation type="journal article" date="2023" name="Nucleic Acids Res.">
        <title>The hologenome of Daphnia magna reveals possible DNA methylation and microbiome-mediated evolution of the host genome.</title>
        <authorList>
            <person name="Chaturvedi A."/>
            <person name="Li X."/>
            <person name="Dhandapani V."/>
            <person name="Marshall H."/>
            <person name="Kissane S."/>
            <person name="Cuenca-Cambronero M."/>
            <person name="Asole G."/>
            <person name="Calvet F."/>
            <person name="Ruiz-Romero M."/>
            <person name="Marangio P."/>
            <person name="Guigo R."/>
            <person name="Rago D."/>
            <person name="Mirbahai L."/>
            <person name="Eastwood N."/>
            <person name="Colbourne J.K."/>
            <person name="Zhou J."/>
            <person name="Mallon E."/>
            <person name="Orsini L."/>
        </authorList>
    </citation>
    <scope>NUCLEOTIDE SEQUENCE [LARGE SCALE GENOMIC DNA]</scope>
    <source>
        <strain evidence="4">LRV0_1</strain>
    </source>
</reference>
<feature type="domain" description="Tox-SGS" evidence="3">
    <location>
        <begin position="4100"/>
        <end position="4197"/>
    </location>
</feature>
<dbReference type="NCBIfam" id="TIGR03696">
    <property type="entry name" value="Rhs_assc_core"/>
    <property type="match status" value="1"/>
</dbReference>
<accession>A0ABR0AXZ0</accession>
<sequence length="4346" mass="494252">MKKVGPLLLGGQFSGHVDDVFVQDSKDNNPFNGRIYLRHGANLVAFNVSFINKSSNWNQLWNHQFFKDAQRTSYPLRSYPWLITNTMLDDGSDGIVLRNEDGIGFYRFDPNKPAAKLQGLSRDTSFRDLYGWGQIHQSVVLIGRFYRNTQLIGVMSRINNEAGPIVQFYAAAKDRLESRKPHPLLPLQKSMALTVVSKISKATDFYVADIQRNGQDNIILRKETQLEMYQFDEKYELQQVAKVSLVDSSAGLNERFFFVNLTGRPFRDIIHFTQNGLFVYQQNTPNVTEIPIKDYSLIHYHAAFSEANGWMQEYDQSIRLVDTNGDGQDDLLFTGPKGLTVLEFDANEFFWRTLLNPSSLIDVTQRFAIVVGATKAVKVQGGNKESFLLTVDEERKLYLNRLSVRYPTELPEDSGDIQTIIPTVIPVPHRHSTVEIPVQVKRVIPVAERPILRWTEQHAEPMSLTDTVDPVNGAIHFELPIFKSTRFYDAVLPHSISLSYDSQRSMVSNVVGLGWTLSLPDNYISVDYRNSIFIEDWAFYLTVDGVFFRLTTISSAEDVLFFREPTLKCDVEFHQKEQRWSIQTETETFTYGSGGTVQAIRWNLHWPHWRGLGHDVKSLQRVPVAWYLIQRRVKATGRIITYHYDIDTIEENNTRLNYRWTGAIRLKKIESSATITFDYARKQQSEYPSFDHLQTNQSSLVLFPVPLRESHYLTGCQITAEDYRQRLEFVYQTDKKSRRLLKAIEQPINADVRESIFRFKYHAENLEAADVILNEIQLPKGLKVHFQHSKIETVVLPDPYPSVSHPVDEQPAIAYSQQYAVMAFRQRQLPDKIQLKILGTDSFETVAELTALPATKENQVLSYDVRAYADFCLLLLKTNQKHKMCLFSRIVHDGIPKWNKDPTCFLFDHGALMRSSEAGVVLLEERSDVIRILDLNKSLSKWNEHQLKLPFSHVVQLEMFNHMVVGYDDRQLFICYPQRSTGQWQLRNIEQLDGLFNSGSSIVKKFRLPSDAEKILIKTLKEDVLQLSSNMIAITSLHLNEDQQLLSKMRLYLLDAHFDVVRRREFTVRGERILELRHRVEHEGTGYQLAYQVTDGGFFRLRIVNVSGKLVEETLSKIEQEANRNFNMLETEWKKNITHWRERDFKSYDKLNLDQFDEWKKMATGQKANNPKEQTKGKQPTCDDVSYAPCNRYCHEMEALPKNKRAKLDDATRIKKNWDECYAANWKTQWERNTTIAGEKNIYQPMGEQKNKITQLKIEWMNKGIDISSGEKESQDILASLNANKEFQNIFDNFFVVNWSLHRVLMTPQGLQTGNGTLIQMMGDDWILQDEGNQTNVKENVPFSISLGNSFVLEEMAVNHQSRIRNWTLYGQDTVVPNRKIGPPLHQLQISPPDKIINRYPIYLAYQTPNNNTIVVSFDDDGKVLGSVHTFANEQLMTESSSYERLATLASLTEKSHPEKMQFSTRSLRSINDNVVEKKNAVKRIKMSNSDVSLQRFIGYEWDTSGKGHVTVTVIPGNDRKLAGWIRQTWTYGEKASGGWTRTASEMFDAGGHSVQKTKGTEENSANPQTSDSILWDATKQRIVSDFSPFNIRDQMVSYYGFERYEVNNSSSPTRWRFAQSDVADGGFSLTGSSHLRLKANNKQSTLEGIFIPTEQNMNYFASCWIRPSDGVHSLASTIETHQITNCFKAIVSANETEVVGLLGRIMRKAGDWLYVEVVINFDIIRRLYDESLNSLKEDKVKQGKTIPQFAIKLKVEAELEDGRPADLDVDHIRFTPTTHDFKATVYDLENELPVSIIGSSGSISRTVYYRGREMAVIEDVTALDGRHRLEQVATSSFTGHLLPTPKGLPSQFTKQPPCRIVFYPENGGLYETFDTYAWRNRWIIPQSESRNATWTVAPGRLRHSHWQTHHLVSADPSVLFGTDSSSAAIRCYFSLISSDARITWKLPMGQVRLSRKSTETFSTLTFMETHDDKSTILTNLPNNGELIVLTEGRRLFIWIDSVLLMDDVVPTKSAWSSLIFEAEGDSLIEDCIFMGNPRMEMEYLNEWGEMMQTIQLETDTSVLVSHSLYDALGRPAIKTKLTRITSDGQKPLLTYYSDFVRGPIDPSNPLSVWKSHRLRGEVDRLNALDRGVPYFRVEYDINPLNEKVIEGLPGPAFTVSGPFAKKTRTLYSPKDNKIDVVDNHFPTSLGFRHKVEELANGTKKVAVLDENENRIALYVYVPGYDHLLSTYEYDSKKRLIKMLPPIYHFHANTLMKAGPLSPTTRTKANSQHLSTDEIRWQQIFGTFMNYDDETDRLISKTTPDTGTFNYYYNRAGQVRLEVHSRTEETDKIDSVVFYEYDVDGGTVTRTGYLEQMPMSREKFRTSLAEGTLMNAKSYQFIDRADKEQRHYDPSLSRDERNATFVTKNSNYGIVEEMRWDSQDRLVELKQIVPDGHHTDWQIRKTYYPHSNRLRSIEYPATNVGPIQLKHHYNKLGQLIELTLDGRKDAVVRFTYHGSGQLASESFQPGSQSEYNRTFHYNSPGFLERICDPYLTESISYTEDGYGQSGYGDGIVMKTKFDATWSPNADWRWFQIADGSKLGLTSDSSAQLCFNALERNGYITKTGRPLKDYYYPFSADGQGKNWMPLVCGGRNGQQLAKILAQKRMPKIYGHRYAYGHHQELVKAKYFSETTEKIAIPFQPDSLANQSALTKQQSRDIWKKLDNDGFILTDERNSDWLTAIANPAKSLLRSADLNSGLKSVATVLDDVTLYQDHMEKLILNHIGQGRNKFVNFEEFHKMFLQWKGMQDGLPLANEERFKQVVGKVHKWLGKTKDNSAWLDPKLTAIFRPSHYSSFLTDFIRILCQRFTNGLGQHPFDVASYEIDANGNHRKFYTGFHRYEFSYDDKRTNQIRSVRIDEPGQLKTENEMIHDSQGNVIQALHKGIQRIEYNTASKRTTAIHLTDGRIVRFAYDGHGERTLKQVLAKDGQMIAEVHYLRDEDGRVLFDQRTTYSPVMALLPELRDAESMAVTTAYIYGPRGLVGFLRNGVLHGVWSDHSGSIRLVLRDGQVVSAYDYLPYGQLMRVYGSDPAAAIAYRYTGKEWDEETGLYNYHARLYDPDIGRFYQPDPRAQYFSPYKYVGNSPLSLVDPDGEFGLLLAFFIGVFAVGGAYLGGAAANDNWNPAKWNYRSGATWLGIIGGGIAGGFTPITAPAAVAAIGLPATFAAATATAYISAAAANGEWDPTKWDFDRPGTYNAIFQGASTAFDIIKGASIANQFANKIGRSVKSLILTRTYGTAAGTRIAHQFANKIGRSVKSLILTGTYGTAAGMAYIQGVLANDGQLNPFEWDFSNPATLSAMLDGIDFGIGLPTDLAQISQGIYKLAKKSPKQLEAILSMLSHLDRKQLIPLFAKAAKGPLGKAAAGALTAYLMNSLRNGNFDPSGWDGSSFSTYEGFFNGLNLGVSARNVLKAGWKRVGSKLGKRSGQKIKLTGANKNSAIKNALDSIRPGKIRKWMKTNLLELEKLPKLKLANDGLSLQFSSKHLDGKMKLKLAENQLTSNRLAEIEAPTNQIRKRRSEVFTDREIGSMGCGMKRVRRRKRGNNYSTPCKTRLPDPEAQTKLNDDPIAFLKETPISTSLIVDPTFSGERIQLANGDKSQFQLVQASDSPGYHLRVGSPSSNDAMAVEGYWLTTREKIRINPLGETRFIFTPELQGCSIYVKYDYNNMGIKGKHEPQMTVYHHFRKHPEVISMKDGQFVTNQGTQIPELTGATQLFDANGNVLKLDKGEIAPIENIYRKDAGGELKLVMEKTVQENRKLKQIEDDLASEYDIAIRYEDYLGLPSNYQYAMVDKGLGVTVSTPILFRDTVDNQWYFASQKVWYQEWNPNIKPNFENFKIYPELHEENYVNFRNLAGEKLNFGEYFSQWRNNLKTNGVFIRPLNSIPRSQSEADSLGQRTFPTRKDFKDYVQSVKADIVGNGKPASNTWQDQIEKRVDVGDLDGVRSGRSRRSPLTETRNITYTCQRELDGINHNETQSSFDSAQYATSSASRPRSWVNLLSLSAGRQIIKSITSIDYIFEFLTTKTLDSTENEYQNQHAIDLSSKLDSDKTDYRDVTIGNCLTFSEDAAVVCYGLDGQTLLFAQSADRSLPLEHAEDTFRQCRPIEWNGKPSVTCRGEKTTFIHTPYERTSAAVHLLNAVDGWLLLAYAAPGFYREVGKFFSHVKNVWAGSARVSIPINKECKESWQKQMRQLDQLVAKCEIDHVKWALPLIEETRQQIESLMDKTKVETTDDARAVKTMTERLTALVEDVGELVECGAEDEVFYDCLEECPAAEEPTFNKSNNSAESISAGLHHMTHYFKILAKNPV</sequence>
<dbReference type="Proteomes" id="UP001234178">
    <property type="component" value="Unassembled WGS sequence"/>
</dbReference>
<dbReference type="PANTHER" id="PTHR32305:SF15">
    <property type="entry name" value="PROTEIN RHSA-RELATED"/>
    <property type="match status" value="1"/>
</dbReference>
<feature type="transmembrane region" description="Helical" evidence="2">
    <location>
        <begin position="3175"/>
        <end position="3201"/>
    </location>
</feature>
<keyword evidence="2" id="KW-1133">Transmembrane helix</keyword>
<proteinExistence type="predicted"/>
<feature type="region of interest" description="Disordered" evidence="1">
    <location>
        <begin position="3582"/>
        <end position="3601"/>
    </location>
</feature>
<dbReference type="Pfam" id="PF15651">
    <property type="entry name" value="Tox-SGS"/>
    <property type="match status" value="1"/>
</dbReference>
<dbReference type="InterPro" id="IPR028901">
    <property type="entry name" value="Tox-SGS_dom"/>
</dbReference>
<organism evidence="4 5">
    <name type="scientific">Daphnia magna</name>
    <dbReference type="NCBI Taxonomy" id="35525"/>
    <lineage>
        <taxon>Eukaryota</taxon>
        <taxon>Metazoa</taxon>
        <taxon>Ecdysozoa</taxon>
        <taxon>Arthropoda</taxon>
        <taxon>Crustacea</taxon>
        <taxon>Branchiopoda</taxon>
        <taxon>Diplostraca</taxon>
        <taxon>Cladocera</taxon>
        <taxon>Anomopoda</taxon>
        <taxon>Daphniidae</taxon>
        <taxon>Daphnia</taxon>
    </lineage>
</organism>
<keyword evidence="2" id="KW-0472">Membrane</keyword>
<evidence type="ECO:0000259" key="3">
    <source>
        <dbReference type="Pfam" id="PF15651"/>
    </source>
</evidence>
<keyword evidence="2" id="KW-0812">Transmembrane</keyword>